<dbReference type="Proteomes" id="UP000320176">
    <property type="component" value="Unassembled WGS sequence"/>
</dbReference>
<protein>
    <recommendedName>
        <fullName evidence="4">FlgN protein</fullName>
    </recommendedName>
</protein>
<comment type="caution">
    <text evidence="2">The sequence shown here is derived from an EMBL/GenBank/DDBJ whole genome shotgun (WGS) entry which is preliminary data.</text>
</comment>
<keyword evidence="3" id="KW-1185">Reference proteome</keyword>
<feature type="region of interest" description="Disordered" evidence="1">
    <location>
        <begin position="150"/>
        <end position="173"/>
    </location>
</feature>
<evidence type="ECO:0000313" key="2">
    <source>
        <dbReference type="EMBL" id="TWU02379.1"/>
    </source>
</evidence>
<evidence type="ECO:0000313" key="3">
    <source>
        <dbReference type="Proteomes" id="UP000320176"/>
    </source>
</evidence>
<evidence type="ECO:0000256" key="1">
    <source>
        <dbReference type="SAM" id="MobiDB-lite"/>
    </source>
</evidence>
<reference evidence="2 3" key="1">
    <citation type="submission" date="2019-02" db="EMBL/GenBank/DDBJ databases">
        <title>Deep-cultivation of Planctomycetes and their phenomic and genomic characterization uncovers novel biology.</title>
        <authorList>
            <person name="Wiegand S."/>
            <person name="Jogler M."/>
            <person name="Boedeker C."/>
            <person name="Pinto D."/>
            <person name="Vollmers J."/>
            <person name="Rivas-Marin E."/>
            <person name="Kohn T."/>
            <person name="Peeters S.H."/>
            <person name="Heuer A."/>
            <person name="Rast P."/>
            <person name="Oberbeckmann S."/>
            <person name="Bunk B."/>
            <person name="Jeske O."/>
            <person name="Meyerdierks A."/>
            <person name="Storesund J.E."/>
            <person name="Kallscheuer N."/>
            <person name="Luecker S."/>
            <person name="Lage O.M."/>
            <person name="Pohl T."/>
            <person name="Merkel B.J."/>
            <person name="Hornburger P."/>
            <person name="Mueller R.-W."/>
            <person name="Bruemmer F."/>
            <person name="Labrenz M."/>
            <person name="Spormann A.M."/>
            <person name="Op Den Camp H."/>
            <person name="Overmann J."/>
            <person name="Amann R."/>
            <person name="Jetten M.S.M."/>
            <person name="Mascher T."/>
            <person name="Medema M.H."/>
            <person name="Devos D.P."/>
            <person name="Kaster A.-K."/>
            <person name="Ovreas L."/>
            <person name="Rohde M."/>
            <person name="Galperin M.Y."/>
            <person name="Jogler C."/>
        </authorList>
    </citation>
    <scope>NUCLEOTIDE SEQUENCE [LARGE SCALE GENOMIC DNA]</scope>
    <source>
        <strain evidence="2 3">Pla52n</strain>
    </source>
</reference>
<gene>
    <name evidence="2" type="ORF">Pla52n_34290</name>
</gene>
<accession>A0A5C6ASX0</accession>
<dbReference type="EMBL" id="SJPN01000004">
    <property type="protein sequence ID" value="TWU02379.1"/>
    <property type="molecule type" value="Genomic_DNA"/>
</dbReference>
<proteinExistence type="predicted"/>
<name>A0A5C6ASX0_9BACT</name>
<feature type="compositionally biased region" description="Polar residues" evidence="1">
    <location>
        <begin position="150"/>
        <end position="160"/>
    </location>
</feature>
<sequence>MQTATNRKMIVLIQRHLSREADLATSLNELNTRTRELLGRCGLHGPTESEIHALEPLFNNLRTISAEVGESRKRVLAQIRQETGDDTTSLREFIETLPPDDRDRLDESRQNLIKITSASQSEMIQIQASLFYTYDFHRRYLSGILQSDSNGNQYGPTGTSVEPHPGNLYKRTC</sequence>
<dbReference type="RefSeq" id="WP_146520723.1">
    <property type="nucleotide sequence ID" value="NZ_CP151726.1"/>
</dbReference>
<dbReference type="AlphaFoldDB" id="A0A5C6ASX0"/>
<organism evidence="2 3">
    <name type="scientific">Stieleria varia</name>
    <dbReference type="NCBI Taxonomy" id="2528005"/>
    <lineage>
        <taxon>Bacteria</taxon>
        <taxon>Pseudomonadati</taxon>
        <taxon>Planctomycetota</taxon>
        <taxon>Planctomycetia</taxon>
        <taxon>Pirellulales</taxon>
        <taxon>Pirellulaceae</taxon>
        <taxon>Stieleria</taxon>
    </lineage>
</organism>
<evidence type="ECO:0008006" key="4">
    <source>
        <dbReference type="Google" id="ProtNLM"/>
    </source>
</evidence>
<dbReference type="OrthoDB" id="264664at2"/>